<reference evidence="1 2" key="1">
    <citation type="submission" date="2008-04" db="EMBL/GenBank/DDBJ databases">
        <title>Draft genome sequence of Bacteroides coprocola (DSM 17136).</title>
        <authorList>
            <person name="Sudarsanam P."/>
            <person name="Ley R."/>
            <person name="Guruge J."/>
            <person name="Turnbaugh P.J."/>
            <person name="Mahowald M."/>
            <person name="Liep D."/>
            <person name="Gordon J."/>
        </authorList>
    </citation>
    <scope>NUCLEOTIDE SEQUENCE [LARGE SCALE GENOMIC DNA]</scope>
    <source>
        <strain evidence="1 2">DSM 17136</strain>
    </source>
</reference>
<dbReference type="SUPFAM" id="SSF160925">
    <property type="entry name" value="PG1388-like"/>
    <property type="match status" value="1"/>
</dbReference>
<dbReference type="EMBL" id="ABIY02000124">
    <property type="protein sequence ID" value="EDU98973.1"/>
    <property type="molecule type" value="Genomic_DNA"/>
</dbReference>
<evidence type="ECO:0000313" key="2">
    <source>
        <dbReference type="Proteomes" id="UP000003146"/>
    </source>
</evidence>
<accession>B3JPU4</accession>
<evidence type="ECO:0008006" key="3">
    <source>
        <dbReference type="Google" id="ProtNLM"/>
    </source>
</evidence>
<sequence length="230" mass="26029">MSAFLASLNDIIKTEYFMRKILIIAGILLCCLNMQAQDMKSLFVALPDSLSPLLTEVNRADFGDFLASNMKAQVKNRFGNTSEMLKLTDDYLLLKVSAVSTAEMKLLPLNDSVKVICVVQTYQGPVSDSRVSFYDTSWKSLPAENFLTLPAEDAFYKTPVTETQTDSLKNLRIRADMFLLKAVLSEKDTSLSFVYTTPDYLDKETLKEIKPYLVAEPLKYVWQNGRFARL</sequence>
<comment type="caution">
    <text evidence="1">The sequence shown here is derived from an EMBL/GenBank/DDBJ whole genome shotgun (WGS) entry which is preliminary data.</text>
</comment>
<proteinExistence type="predicted"/>
<protein>
    <recommendedName>
        <fullName evidence="3">DUF3256 family protein</fullName>
    </recommendedName>
</protein>
<dbReference type="InterPro" id="IPR021670">
    <property type="entry name" value="DUF3256"/>
</dbReference>
<dbReference type="eggNOG" id="ENOG50333A7">
    <property type="taxonomic scope" value="Bacteria"/>
</dbReference>
<dbReference type="HOGENOM" id="CLU_092046_0_0_10"/>
<name>B3JPU4_9BACT</name>
<dbReference type="Pfam" id="PF11644">
    <property type="entry name" value="DUF3256"/>
    <property type="match status" value="1"/>
</dbReference>
<reference evidence="1 2" key="2">
    <citation type="submission" date="2008-04" db="EMBL/GenBank/DDBJ databases">
        <authorList>
            <person name="Fulton L."/>
            <person name="Clifton S."/>
            <person name="Fulton B."/>
            <person name="Xu J."/>
            <person name="Minx P."/>
            <person name="Pepin K.H."/>
            <person name="Johnson M."/>
            <person name="Thiruvilangam P."/>
            <person name="Bhonagiri V."/>
            <person name="Nash W.E."/>
            <person name="Mardis E.R."/>
            <person name="Wilson R.K."/>
        </authorList>
    </citation>
    <scope>NUCLEOTIDE SEQUENCE [LARGE SCALE GENOMIC DNA]</scope>
    <source>
        <strain evidence="1 2">DSM 17136</strain>
    </source>
</reference>
<evidence type="ECO:0000313" key="1">
    <source>
        <dbReference type="EMBL" id="EDU98973.1"/>
    </source>
</evidence>
<dbReference type="Proteomes" id="UP000003146">
    <property type="component" value="Unassembled WGS sequence"/>
</dbReference>
<gene>
    <name evidence="1" type="ORF">BACCOP_03976</name>
</gene>
<dbReference type="AlphaFoldDB" id="B3JPU4"/>
<dbReference type="STRING" id="470145.BACCOP_03976"/>
<organism evidence="1 2">
    <name type="scientific">Phocaeicola coprocola DSM 17136</name>
    <dbReference type="NCBI Taxonomy" id="470145"/>
    <lineage>
        <taxon>Bacteria</taxon>
        <taxon>Pseudomonadati</taxon>
        <taxon>Bacteroidota</taxon>
        <taxon>Bacteroidia</taxon>
        <taxon>Bacteroidales</taxon>
        <taxon>Bacteroidaceae</taxon>
        <taxon>Phocaeicola</taxon>
    </lineage>
</organism>